<dbReference type="Gene3D" id="3.10.310.30">
    <property type="match status" value="1"/>
</dbReference>
<dbReference type="Pfam" id="PF01368">
    <property type="entry name" value="DHH"/>
    <property type="match status" value="1"/>
</dbReference>
<keyword evidence="5" id="KW-0819">tRNA processing</keyword>
<dbReference type="InterPro" id="IPR043519">
    <property type="entry name" value="NT_sf"/>
</dbReference>
<evidence type="ECO:0000256" key="11">
    <source>
        <dbReference type="PROSITE-ProRule" id="PRU00703"/>
    </source>
</evidence>
<name>A0A921DS66_9BACT</name>
<dbReference type="PANTHER" id="PTHR47788:SF1">
    <property type="entry name" value="A-ADDING TRNA NUCLEOTIDYLTRANSFERASE"/>
    <property type="match status" value="1"/>
</dbReference>
<dbReference type="SUPFAM" id="SSF81891">
    <property type="entry name" value="Poly A polymerase C-terminal region-like"/>
    <property type="match status" value="1"/>
</dbReference>
<dbReference type="GO" id="GO:0008033">
    <property type="term" value="P:tRNA processing"/>
    <property type="evidence" value="ECO:0007669"/>
    <property type="project" value="UniProtKB-KW"/>
</dbReference>
<dbReference type="GO" id="GO:0000166">
    <property type="term" value="F:nucleotide binding"/>
    <property type="evidence" value="ECO:0007669"/>
    <property type="project" value="UniProtKB-KW"/>
</dbReference>
<dbReference type="InterPro" id="IPR002646">
    <property type="entry name" value="PolA_pol_head_dom"/>
</dbReference>
<evidence type="ECO:0000256" key="8">
    <source>
        <dbReference type="ARBA" id="ARBA00022741"/>
    </source>
</evidence>
<evidence type="ECO:0000256" key="12">
    <source>
        <dbReference type="RuleBase" id="RU003953"/>
    </source>
</evidence>
<comment type="similarity">
    <text evidence="2 12">Belongs to the tRNA nucleotidyltransferase/poly(A) polymerase family.</text>
</comment>
<evidence type="ECO:0000256" key="1">
    <source>
        <dbReference type="ARBA" id="ARBA00001946"/>
    </source>
</evidence>
<dbReference type="SUPFAM" id="SSF54631">
    <property type="entry name" value="CBS-domain pair"/>
    <property type="match status" value="1"/>
</dbReference>
<dbReference type="RefSeq" id="WP_304122911.1">
    <property type="nucleotide sequence ID" value="NZ_DYZA01000189.1"/>
</dbReference>
<evidence type="ECO:0000256" key="6">
    <source>
        <dbReference type="ARBA" id="ARBA00022695"/>
    </source>
</evidence>
<evidence type="ECO:0000256" key="2">
    <source>
        <dbReference type="ARBA" id="ARBA00007265"/>
    </source>
</evidence>
<accession>A0A921DS66</accession>
<dbReference type="Proteomes" id="UP000698963">
    <property type="component" value="Unassembled WGS sequence"/>
</dbReference>
<evidence type="ECO:0000256" key="5">
    <source>
        <dbReference type="ARBA" id="ARBA00022694"/>
    </source>
</evidence>
<dbReference type="GO" id="GO:0016779">
    <property type="term" value="F:nucleotidyltransferase activity"/>
    <property type="evidence" value="ECO:0007669"/>
    <property type="project" value="UniProtKB-KW"/>
</dbReference>
<dbReference type="SUPFAM" id="SSF81301">
    <property type="entry name" value="Nucleotidyltransferase"/>
    <property type="match status" value="1"/>
</dbReference>
<dbReference type="AlphaFoldDB" id="A0A921DS66"/>
<dbReference type="InterPro" id="IPR046342">
    <property type="entry name" value="CBS_dom_sf"/>
</dbReference>
<protein>
    <submittedName>
        <fullName evidence="14">CBS domain-containing protein</fullName>
    </submittedName>
</protein>
<dbReference type="CDD" id="cd05398">
    <property type="entry name" value="NT_ClassII-CCAase"/>
    <property type="match status" value="1"/>
</dbReference>
<comment type="cofactor">
    <cofactor evidence="1">
        <name>Mg(2+)</name>
        <dbReference type="ChEBI" id="CHEBI:18420"/>
    </cofactor>
</comment>
<dbReference type="Gene3D" id="3.90.1640.10">
    <property type="entry name" value="inorganic pyrophosphatase (n-terminal core)"/>
    <property type="match status" value="1"/>
</dbReference>
<dbReference type="Gene3D" id="1.10.3090.10">
    <property type="entry name" value="cca-adding enzyme, domain 2"/>
    <property type="match status" value="1"/>
</dbReference>
<reference evidence="14" key="2">
    <citation type="submission" date="2021-09" db="EMBL/GenBank/DDBJ databases">
        <authorList>
            <person name="Gilroy R."/>
        </authorList>
    </citation>
    <scope>NUCLEOTIDE SEQUENCE</scope>
    <source>
        <strain evidence="14">ChiGjej2B2-19336</strain>
    </source>
</reference>
<keyword evidence="3" id="KW-0820">tRNA-binding</keyword>
<dbReference type="InterPro" id="IPR000644">
    <property type="entry name" value="CBS_dom"/>
</dbReference>
<dbReference type="GO" id="GO:0000049">
    <property type="term" value="F:tRNA binding"/>
    <property type="evidence" value="ECO:0007669"/>
    <property type="project" value="UniProtKB-KW"/>
</dbReference>
<evidence type="ECO:0000256" key="10">
    <source>
        <dbReference type="ARBA" id="ARBA00022884"/>
    </source>
</evidence>
<dbReference type="Gene3D" id="3.10.580.10">
    <property type="entry name" value="CBS-domain"/>
    <property type="match status" value="1"/>
</dbReference>
<evidence type="ECO:0000256" key="9">
    <source>
        <dbReference type="ARBA" id="ARBA00022842"/>
    </source>
</evidence>
<keyword evidence="11" id="KW-0129">CBS domain</keyword>
<feature type="domain" description="CBS" evidence="13">
    <location>
        <begin position="387"/>
        <end position="464"/>
    </location>
</feature>
<evidence type="ECO:0000256" key="3">
    <source>
        <dbReference type="ARBA" id="ARBA00022555"/>
    </source>
</evidence>
<dbReference type="SUPFAM" id="SSF64182">
    <property type="entry name" value="DHH phosphoesterases"/>
    <property type="match status" value="1"/>
</dbReference>
<dbReference type="GO" id="GO:0046872">
    <property type="term" value="F:metal ion binding"/>
    <property type="evidence" value="ECO:0007669"/>
    <property type="project" value="UniProtKB-KW"/>
</dbReference>
<dbReference type="InterPro" id="IPR052390">
    <property type="entry name" value="tRNA_nt/polyA_polymerase"/>
</dbReference>
<evidence type="ECO:0000259" key="13">
    <source>
        <dbReference type="PROSITE" id="PS51371"/>
    </source>
</evidence>
<keyword evidence="10 12" id="KW-0694">RNA-binding</keyword>
<comment type="caution">
    <text evidence="14">The sequence shown here is derived from an EMBL/GenBank/DDBJ whole genome shotgun (WGS) entry which is preliminary data.</text>
</comment>
<evidence type="ECO:0000313" key="14">
    <source>
        <dbReference type="EMBL" id="HJD97851.1"/>
    </source>
</evidence>
<dbReference type="InterPro" id="IPR003156">
    <property type="entry name" value="DHHA1_dom"/>
</dbReference>
<organism evidence="14 15">
    <name type="scientific">Mailhella massiliensis</name>
    <dbReference type="NCBI Taxonomy" id="1903261"/>
    <lineage>
        <taxon>Bacteria</taxon>
        <taxon>Pseudomonadati</taxon>
        <taxon>Thermodesulfobacteriota</taxon>
        <taxon>Desulfovibrionia</taxon>
        <taxon>Desulfovibrionales</taxon>
        <taxon>Desulfovibrionaceae</taxon>
        <taxon>Mailhella</taxon>
    </lineage>
</organism>
<keyword evidence="9" id="KW-0460">Magnesium</keyword>
<evidence type="ECO:0000256" key="4">
    <source>
        <dbReference type="ARBA" id="ARBA00022679"/>
    </source>
</evidence>
<dbReference type="PROSITE" id="PS51371">
    <property type="entry name" value="CBS"/>
    <property type="match status" value="1"/>
</dbReference>
<reference evidence="14" key="1">
    <citation type="journal article" date="2021" name="PeerJ">
        <title>Extensive microbial diversity within the chicken gut microbiome revealed by metagenomics and culture.</title>
        <authorList>
            <person name="Gilroy R."/>
            <person name="Ravi A."/>
            <person name="Getino M."/>
            <person name="Pursley I."/>
            <person name="Horton D.L."/>
            <person name="Alikhan N.F."/>
            <person name="Baker D."/>
            <person name="Gharbi K."/>
            <person name="Hall N."/>
            <person name="Watson M."/>
            <person name="Adriaenssens E.M."/>
            <person name="Foster-Nyarko E."/>
            <person name="Jarju S."/>
            <person name="Secka A."/>
            <person name="Antonio M."/>
            <person name="Oren A."/>
            <person name="Chaudhuri R.R."/>
            <person name="La Ragione R."/>
            <person name="Hildebrand F."/>
            <person name="Pallen M.J."/>
        </authorList>
    </citation>
    <scope>NUCLEOTIDE SEQUENCE</scope>
    <source>
        <strain evidence="14">ChiGjej2B2-19336</strain>
    </source>
</reference>
<dbReference type="PANTHER" id="PTHR47788">
    <property type="entry name" value="POLYA POLYMERASE"/>
    <property type="match status" value="1"/>
</dbReference>
<keyword evidence="8" id="KW-0547">Nucleotide-binding</keyword>
<dbReference type="Pfam" id="PF02272">
    <property type="entry name" value="DHHA1"/>
    <property type="match status" value="1"/>
</dbReference>
<evidence type="ECO:0000313" key="15">
    <source>
        <dbReference type="Proteomes" id="UP000698963"/>
    </source>
</evidence>
<dbReference type="Gene3D" id="3.30.460.10">
    <property type="entry name" value="Beta Polymerase, domain 2"/>
    <property type="match status" value="1"/>
</dbReference>
<keyword evidence="4 12" id="KW-0808">Transferase</keyword>
<gene>
    <name evidence="14" type="ORF">K8W16_09425</name>
</gene>
<evidence type="ECO:0000256" key="7">
    <source>
        <dbReference type="ARBA" id="ARBA00022723"/>
    </source>
</evidence>
<dbReference type="EMBL" id="DYZA01000189">
    <property type="protein sequence ID" value="HJD97851.1"/>
    <property type="molecule type" value="Genomic_DNA"/>
</dbReference>
<keyword evidence="7" id="KW-0479">Metal-binding</keyword>
<dbReference type="InterPro" id="IPR032828">
    <property type="entry name" value="PolyA_RNA-bd"/>
</dbReference>
<sequence>MSADTVITCHVNADNDALASLVGALALYPGAVLLFPGSQEKQVQEFYEDVVEPLYPCISQKELDTEAVKRLVVVDTHLRSRISPVKRLLEEKPGLEIHVWDHHGLSDDEGEDRLPASLMRVEKVGAASTVIVEELRRRGLPVTCETATALAAGIYGDTGSFLYNSTTKRDLEAAAWLAGLEADLAVVSRLITRTMGREQLHALSVMLENTQLRDIGGVLMAISSMQSETFLEDFATLAPRIMEIEGCSVLFAVASMEDKVQVVGRSNSPMVDVGEICRRIGGGGHHYAASASVKDMTLPQVRDFLKMQASLLVNADENAGKLMTSPALGASERLTIGEAQSLMIRYGLKAVPIFAEGTRRCLGLLAQETAAKASGHGLAQIGVTMYMQRSFSVVPKSAGIQELVDIMIGGRQRLIPVVDGEDVEGLEEEERAEALLARPVVGVVTRTDIIRLFMGENGAHIPPVSRKARKERSLASAMGKRLPQPCLDFLRLAGEIAEDRGAAVYVVGGFVRDLVMDKGLKWPDIDVDLVIEGDAMAFAHSLAIHLKGRVREHREFMTAMLVFPAESLCRDVKQHRRTHLAEPTEIKVDIATARLEFYAEPGALPQVERGSIKMDLYRRDFSINAMAIRLNPPSFGQLVDFFDGQEDIRNKRIRTLHALSFVEDPTRMFRAVRFEQRYGFRMGAQCERFMRNAIDDLHLIHHLSGSRICHELELMMEERNPFLAFRRMDELGLLAEVHPLLAMNDEKRDMADRVRRVLEWYMRMYLPEVPDLLMLMVIALCRRAPGAEVEQLLDRLQFSDRRKRETMLVRSSIMAVRQGMTRWEKADGPLSELHRMLGRAPLETLLYLLAREDKPELHEKLTRYIYLGRQMKADINGDDLKHMGVEPGPMIGRILNEVLTVKMDNESMSREDQLALAARLAVQYTAEAVAEKGRTLGEALEEAGEKAGQGRSA</sequence>
<dbReference type="InterPro" id="IPR038763">
    <property type="entry name" value="DHH_sf"/>
</dbReference>
<keyword evidence="6" id="KW-0548">Nucleotidyltransferase</keyword>
<dbReference type="InterPro" id="IPR001667">
    <property type="entry name" value="DDH_dom"/>
</dbReference>
<dbReference type="Pfam" id="PF01743">
    <property type="entry name" value="PolyA_pol"/>
    <property type="match status" value="1"/>
</dbReference>
<dbReference type="Pfam" id="PF12627">
    <property type="entry name" value="PolyA_pol_RNAbd"/>
    <property type="match status" value="1"/>
</dbReference>
<proteinExistence type="inferred from homology"/>